<protein>
    <recommendedName>
        <fullName evidence="1">DUF6908 domain-containing protein</fullName>
    </recommendedName>
</protein>
<dbReference type="RefSeq" id="WP_132708322.1">
    <property type="nucleotide sequence ID" value="NZ_JACIGF010000005.1"/>
</dbReference>
<evidence type="ECO:0000259" key="1">
    <source>
        <dbReference type="Pfam" id="PF21849"/>
    </source>
</evidence>
<feature type="domain" description="DUF6908" evidence="1">
    <location>
        <begin position="32"/>
        <end position="127"/>
    </location>
</feature>
<dbReference type="InParanoid" id="A0A4R2PJK1"/>
<sequence>MLYETIYRKLDRLGAIAAIQSGKDYDKSHIGEPFMDLNMDVLERRADTIVIALSHYFQQNGDLCADPDMEIRIYPERAMAEALTFQQAIPPLYREVYPAPGKVVPELKRELNDFLNLWLNNCLRQGHRFTEAA</sequence>
<dbReference type="Proteomes" id="UP000295399">
    <property type="component" value="Unassembled WGS sequence"/>
</dbReference>
<comment type="caution">
    <text evidence="2">The sequence shown here is derived from an EMBL/GenBank/DDBJ whole genome shotgun (WGS) entry which is preliminary data.</text>
</comment>
<dbReference type="InterPro" id="IPR054203">
    <property type="entry name" value="DUF6908"/>
</dbReference>
<dbReference type="PANTHER" id="PTHR38774">
    <property type="entry name" value="CYTOPLASMIC PROTEIN-RELATED"/>
    <property type="match status" value="1"/>
</dbReference>
<keyword evidence="3" id="KW-1185">Reference proteome</keyword>
<accession>A0A4R2PJK1</accession>
<reference evidence="2 3" key="1">
    <citation type="submission" date="2019-03" db="EMBL/GenBank/DDBJ databases">
        <title>Genomic Encyclopedia of Type Strains, Phase IV (KMG-IV): sequencing the most valuable type-strain genomes for metagenomic binning, comparative biology and taxonomic classification.</title>
        <authorList>
            <person name="Goeker M."/>
        </authorList>
    </citation>
    <scope>NUCLEOTIDE SEQUENCE [LARGE SCALE GENOMIC DNA]</scope>
    <source>
        <strain evidence="2 3">DSM 2132</strain>
    </source>
</reference>
<dbReference type="InterPro" id="IPR009659">
    <property type="entry name" value="DUF1249"/>
</dbReference>
<name>A0A4R2PJK1_RHOSA</name>
<dbReference type="Pfam" id="PF21849">
    <property type="entry name" value="DUF6908"/>
    <property type="match status" value="1"/>
</dbReference>
<evidence type="ECO:0000313" key="3">
    <source>
        <dbReference type="Proteomes" id="UP000295399"/>
    </source>
</evidence>
<dbReference type="EMBL" id="SLXO01000005">
    <property type="protein sequence ID" value="TCP34381.1"/>
    <property type="molecule type" value="Genomic_DNA"/>
</dbReference>
<dbReference type="AlphaFoldDB" id="A0A4R2PJK1"/>
<evidence type="ECO:0000313" key="2">
    <source>
        <dbReference type="EMBL" id="TCP34381.1"/>
    </source>
</evidence>
<proteinExistence type="predicted"/>
<organism evidence="2 3">
    <name type="scientific">Rhodothalassium salexigens DSM 2132</name>
    <dbReference type="NCBI Taxonomy" id="1188247"/>
    <lineage>
        <taxon>Bacteria</taxon>
        <taxon>Pseudomonadati</taxon>
        <taxon>Pseudomonadota</taxon>
        <taxon>Alphaproteobacteria</taxon>
        <taxon>Rhodothalassiales</taxon>
        <taxon>Rhodothalassiaceae</taxon>
        <taxon>Rhodothalassium</taxon>
    </lineage>
</organism>
<dbReference type="OrthoDB" id="8776077at2"/>
<gene>
    <name evidence="2" type="ORF">EV659_1055</name>
</gene>
<dbReference type="PANTHER" id="PTHR38774:SF1">
    <property type="entry name" value="CYTOPLASMIC PROTEIN"/>
    <property type="match status" value="1"/>
</dbReference>